<dbReference type="Gene3D" id="3.40.50.300">
    <property type="entry name" value="P-loop containing nucleotide triphosphate hydrolases"/>
    <property type="match status" value="1"/>
</dbReference>
<feature type="domain" description="OmpR/PhoB-type" evidence="7">
    <location>
        <begin position="1"/>
        <end position="96"/>
    </location>
</feature>
<dbReference type="SUPFAM" id="SSF48452">
    <property type="entry name" value="TPR-like"/>
    <property type="match status" value="2"/>
</dbReference>
<dbReference type="SUPFAM" id="SSF52540">
    <property type="entry name" value="P-loop containing nucleoside triphosphate hydrolases"/>
    <property type="match status" value="1"/>
</dbReference>
<keyword evidence="9" id="KW-1185">Reference proteome</keyword>
<feature type="compositionally biased region" description="Pro residues" evidence="6">
    <location>
        <begin position="258"/>
        <end position="267"/>
    </location>
</feature>
<dbReference type="InterPro" id="IPR011990">
    <property type="entry name" value="TPR-like_helical_dom_sf"/>
</dbReference>
<evidence type="ECO:0000256" key="6">
    <source>
        <dbReference type="SAM" id="MobiDB-lite"/>
    </source>
</evidence>
<dbReference type="Gene3D" id="1.25.40.10">
    <property type="entry name" value="Tetratricopeptide repeat domain"/>
    <property type="match status" value="2"/>
</dbReference>
<evidence type="ECO:0000256" key="2">
    <source>
        <dbReference type="ARBA" id="ARBA00023015"/>
    </source>
</evidence>
<dbReference type="SMART" id="SM00862">
    <property type="entry name" value="Trans_reg_C"/>
    <property type="match status" value="1"/>
</dbReference>
<evidence type="ECO:0000313" key="8">
    <source>
        <dbReference type="EMBL" id="MBD7920245.1"/>
    </source>
</evidence>
<evidence type="ECO:0000256" key="5">
    <source>
        <dbReference type="PROSITE-ProRule" id="PRU01091"/>
    </source>
</evidence>
<sequence>MPPASTSLRLRLLGAPHALVDDRPVDLGAPKQCAVLVGLALRAGRAVAHDALVDGTWGEGAPASARGSVHTYVSGLRRVLGPDVLRRTPTGYLLAVPAAAVDALEVERRARDAREASDPRAAVAAIEGALGLWPSADALAGVPGPFAAEQRARLAQLRVGLLVERTEALVASGAGPAVLADAADRLTPEVGRHPYDERLRCALMSALAGSGRTAAALEQYDDLRRQLAEGLGIDPGAAARATHARILAVPGARHPAPRRPPTSGPPGPHRDATPEVAASSSTQPPGRPEAAAPPPAAPPSADPRVTPAQLPPDLATFVGRSRELVEVLRVAAGPDGPRVVSVVGVGGVGKTTLAVRTGHMLRDRFTDGQLYVNLRGFDPRHPPVTPSNALRQLLAGLGVLSAPQQHDQLVALWRSMVADRRLLVVLDNAASTEQIEDLLPGSPSCFVLVTSRDRLGGLAVRHGARSVPLARFEPAEARELLEGTIGADVVAREPAAARRLVELCDALPFALRIAAEQVQTGPGASIGEMVARLVDSRHRLDVLDLDDGPSASVRGVLATSTAALDAEQRRTLSLLAALPCQSTSVLATAALVDVAPERAVQLLDQLHDHHLLEAVDGRYAMHDLTRAHASELAEQLGEDDRAAARERLLAWYVCTLVASTHHRRLQFDPPPPRHELPRLADDAALLRWTLAELANMTALLRDGHAHGHHLLVWQLVALLFETYYAAAGATEWLDSLRVASRSARALGDTRAQAVLLNHESVACSRLGRNDASVQRLREALRLLDGDGWWYRVSVVSNLASTLREAAQYDAALVAAHDAHAAARDLGDGYYQVAAGDVLCELYAELGDWDAAVRHGEPALAIARVEGHRILEANLLVNLGLAADGLGDHDAAQRRFAHGLHLCEDMGDLYHEALALFGLARVRAARDGPAGEREARRDAERALDRFRQLGAEEAGAVQEFLARMTVDAALR</sequence>
<evidence type="ECO:0000256" key="4">
    <source>
        <dbReference type="ARBA" id="ARBA00023163"/>
    </source>
</evidence>
<dbReference type="PANTHER" id="PTHR35807:SF1">
    <property type="entry name" value="TRANSCRIPTIONAL REGULATOR REDD"/>
    <property type="match status" value="1"/>
</dbReference>
<dbReference type="EMBL" id="JACSQV010000024">
    <property type="protein sequence ID" value="MBD7920245.1"/>
    <property type="molecule type" value="Genomic_DNA"/>
</dbReference>
<comment type="similarity">
    <text evidence="1">Belongs to the AfsR/DnrI/RedD regulatory family.</text>
</comment>
<dbReference type="SUPFAM" id="SSF46894">
    <property type="entry name" value="C-terminal effector domain of the bipartite response regulators"/>
    <property type="match status" value="1"/>
</dbReference>
<proteinExistence type="inferred from homology"/>
<dbReference type="InterPro" id="IPR027417">
    <property type="entry name" value="P-loop_NTPase"/>
</dbReference>
<feature type="DNA-binding region" description="OmpR/PhoB-type" evidence="5">
    <location>
        <begin position="1"/>
        <end position="96"/>
    </location>
</feature>
<dbReference type="Pfam" id="PF00931">
    <property type="entry name" value="NB-ARC"/>
    <property type="match status" value="1"/>
</dbReference>
<dbReference type="PROSITE" id="PS51755">
    <property type="entry name" value="OMPR_PHOB"/>
    <property type="match status" value="1"/>
</dbReference>
<dbReference type="Pfam" id="PF13424">
    <property type="entry name" value="TPR_12"/>
    <property type="match status" value="1"/>
</dbReference>
<dbReference type="Pfam" id="PF03704">
    <property type="entry name" value="BTAD"/>
    <property type="match status" value="1"/>
</dbReference>
<dbReference type="RefSeq" id="WP_191784890.1">
    <property type="nucleotide sequence ID" value="NZ_JACSQV010000024.1"/>
</dbReference>
<evidence type="ECO:0000256" key="3">
    <source>
        <dbReference type="ARBA" id="ARBA00023125"/>
    </source>
</evidence>
<gene>
    <name evidence="8" type="ORF">H9657_18385</name>
</gene>
<feature type="compositionally biased region" description="Pro residues" evidence="6">
    <location>
        <begin position="285"/>
        <end position="301"/>
    </location>
</feature>
<name>A0ABR8QIM0_9CELL</name>
<dbReference type="SMART" id="SM01043">
    <property type="entry name" value="BTAD"/>
    <property type="match status" value="1"/>
</dbReference>
<feature type="region of interest" description="Disordered" evidence="6">
    <location>
        <begin position="249"/>
        <end position="312"/>
    </location>
</feature>
<keyword evidence="3 5" id="KW-0238">DNA-binding</keyword>
<dbReference type="InterPro" id="IPR016032">
    <property type="entry name" value="Sig_transdc_resp-reg_C-effctor"/>
</dbReference>
<comment type="caution">
    <text evidence="8">The sequence shown here is derived from an EMBL/GenBank/DDBJ whole genome shotgun (WGS) entry which is preliminary data.</text>
</comment>
<dbReference type="InterPro" id="IPR001867">
    <property type="entry name" value="OmpR/PhoB-type_DNA-bd"/>
</dbReference>
<dbReference type="InterPro" id="IPR051677">
    <property type="entry name" value="AfsR-DnrI-RedD_regulator"/>
</dbReference>
<protein>
    <submittedName>
        <fullName evidence="8">Tetratricopeptide repeat protein</fullName>
    </submittedName>
</protein>
<dbReference type="CDD" id="cd15831">
    <property type="entry name" value="BTAD"/>
    <property type="match status" value="1"/>
</dbReference>
<keyword evidence="4" id="KW-0804">Transcription</keyword>
<dbReference type="InterPro" id="IPR005158">
    <property type="entry name" value="BTAD"/>
</dbReference>
<keyword evidence="2" id="KW-0805">Transcription regulation</keyword>
<reference evidence="8 9" key="1">
    <citation type="submission" date="2020-08" db="EMBL/GenBank/DDBJ databases">
        <title>A Genomic Blueprint of the Chicken Gut Microbiome.</title>
        <authorList>
            <person name="Gilroy R."/>
            <person name="Ravi A."/>
            <person name="Getino M."/>
            <person name="Pursley I."/>
            <person name="Horton D.L."/>
            <person name="Alikhan N.-F."/>
            <person name="Baker D."/>
            <person name="Gharbi K."/>
            <person name="Hall N."/>
            <person name="Watson M."/>
            <person name="Adriaenssens E.M."/>
            <person name="Foster-Nyarko E."/>
            <person name="Jarju S."/>
            <person name="Secka A."/>
            <person name="Antonio M."/>
            <person name="Oren A."/>
            <person name="Chaudhuri R."/>
            <person name="La Ragione R.M."/>
            <person name="Hildebrand F."/>
            <person name="Pallen M.J."/>
        </authorList>
    </citation>
    <scope>NUCLEOTIDE SEQUENCE [LARGE SCALE GENOMIC DNA]</scope>
    <source>
        <strain evidence="8 9">Sa3CUA2</strain>
    </source>
</reference>
<dbReference type="InterPro" id="IPR036388">
    <property type="entry name" value="WH-like_DNA-bd_sf"/>
</dbReference>
<evidence type="ECO:0000256" key="1">
    <source>
        <dbReference type="ARBA" id="ARBA00005820"/>
    </source>
</evidence>
<evidence type="ECO:0000313" key="9">
    <source>
        <dbReference type="Proteomes" id="UP000604241"/>
    </source>
</evidence>
<dbReference type="Gene3D" id="1.10.10.10">
    <property type="entry name" value="Winged helix-like DNA-binding domain superfamily/Winged helix DNA-binding domain"/>
    <property type="match status" value="1"/>
</dbReference>
<evidence type="ECO:0000259" key="7">
    <source>
        <dbReference type="PROSITE" id="PS51755"/>
    </source>
</evidence>
<dbReference type="PRINTS" id="PR00364">
    <property type="entry name" value="DISEASERSIST"/>
</dbReference>
<dbReference type="InterPro" id="IPR002182">
    <property type="entry name" value="NB-ARC"/>
</dbReference>
<accession>A0ABR8QIM0</accession>
<organism evidence="8 9">
    <name type="scientific">Cellulomonas avistercoris</name>
    <dbReference type="NCBI Taxonomy" id="2762242"/>
    <lineage>
        <taxon>Bacteria</taxon>
        <taxon>Bacillati</taxon>
        <taxon>Actinomycetota</taxon>
        <taxon>Actinomycetes</taxon>
        <taxon>Micrococcales</taxon>
        <taxon>Cellulomonadaceae</taxon>
        <taxon>Cellulomonas</taxon>
    </lineage>
</organism>
<dbReference type="Proteomes" id="UP000604241">
    <property type="component" value="Unassembled WGS sequence"/>
</dbReference>
<dbReference type="PANTHER" id="PTHR35807">
    <property type="entry name" value="TRANSCRIPTIONAL REGULATOR REDD-RELATED"/>
    <property type="match status" value="1"/>
</dbReference>